<dbReference type="InterPro" id="IPR011055">
    <property type="entry name" value="Dup_hybrid_motif"/>
</dbReference>
<feature type="coiled-coil region" evidence="1">
    <location>
        <begin position="36"/>
        <end position="105"/>
    </location>
</feature>
<feature type="signal peptide" evidence="3">
    <location>
        <begin position="1"/>
        <end position="23"/>
    </location>
</feature>
<evidence type="ECO:0000313" key="5">
    <source>
        <dbReference type="EMBL" id="MXO51963.1"/>
    </source>
</evidence>
<dbReference type="SUPFAM" id="SSF51261">
    <property type="entry name" value="Duplicated hybrid motif"/>
    <property type="match status" value="1"/>
</dbReference>
<feature type="domain" description="M23ase beta-sheet core" evidence="4">
    <location>
        <begin position="313"/>
        <end position="402"/>
    </location>
</feature>
<organism evidence="5 6">
    <name type="scientific">Qipengyuania gaetbuli</name>
    <dbReference type="NCBI Taxonomy" id="266952"/>
    <lineage>
        <taxon>Bacteria</taxon>
        <taxon>Pseudomonadati</taxon>
        <taxon>Pseudomonadota</taxon>
        <taxon>Alphaproteobacteria</taxon>
        <taxon>Sphingomonadales</taxon>
        <taxon>Erythrobacteraceae</taxon>
        <taxon>Qipengyuania</taxon>
    </lineage>
</organism>
<evidence type="ECO:0000256" key="3">
    <source>
        <dbReference type="SAM" id="SignalP"/>
    </source>
</evidence>
<dbReference type="InterPro" id="IPR050570">
    <property type="entry name" value="Cell_wall_metabolism_enzyme"/>
</dbReference>
<reference evidence="5 6" key="1">
    <citation type="submission" date="2019-12" db="EMBL/GenBank/DDBJ databases">
        <title>Genomic-based taxomic classification of the family Erythrobacteraceae.</title>
        <authorList>
            <person name="Xu L."/>
        </authorList>
    </citation>
    <scope>NUCLEOTIDE SEQUENCE [LARGE SCALE GENOMIC DNA]</scope>
    <source>
        <strain evidence="5 6">DSM 16225</strain>
    </source>
</reference>
<dbReference type="GO" id="GO:0004222">
    <property type="term" value="F:metalloendopeptidase activity"/>
    <property type="evidence" value="ECO:0007669"/>
    <property type="project" value="TreeGrafter"/>
</dbReference>
<dbReference type="EMBL" id="WTYF01000004">
    <property type="protein sequence ID" value="MXO51963.1"/>
    <property type="molecule type" value="Genomic_DNA"/>
</dbReference>
<feature type="chain" id="PRO_5032628768" evidence="3">
    <location>
        <begin position="24"/>
        <end position="407"/>
    </location>
</feature>
<comment type="caution">
    <text evidence="5">The sequence shown here is derived from an EMBL/GenBank/DDBJ whole genome shotgun (WGS) entry which is preliminary data.</text>
</comment>
<sequence length="407" mass="42688">MIRVALPLMAASLALAVALPGIAMPGSSDAARFADAADAREALEAARQQQRNARARAERLERQSVRSEATADKAQADAAALAARVQQSEAAITAAEAELALVEGQRLALDRQLARKREPLMRLTAALQTMSRRPLALAALQPGSLEDVVHTRAALASAMPVVRERTRALRGDLDRARALEKSRADTLGSLRSAQASLTSRRKELVALAEKERVLARRAAGGASREAERALVLSEEARDLDALVGELELAGALRVRLAALPGPVLRPEEGKAAAPQPVAVPSPDSTEAPSRYLLPVAGRVVAGFGEASVAGSRTSGIAIAPRPRAQIVSPGAGRVAFAGPYRGFGSIVIVEHGNGWTSLVTGLGNVAVEVGQNVTAGSPLGQAPLRRPEIALELRREGESVNPLDHLR</sequence>
<dbReference type="InterPro" id="IPR016047">
    <property type="entry name" value="M23ase_b-sheet_dom"/>
</dbReference>
<feature type="region of interest" description="Disordered" evidence="2">
    <location>
        <begin position="266"/>
        <end position="286"/>
    </location>
</feature>
<dbReference type="CDD" id="cd12797">
    <property type="entry name" value="M23_peptidase"/>
    <property type="match status" value="1"/>
</dbReference>
<dbReference type="Pfam" id="PF01551">
    <property type="entry name" value="Peptidase_M23"/>
    <property type="match status" value="1"/>
</dbReference>
<gene>
    <name evidence="5" type="ORF">GRI42_11680</name>
</gene>
<proteinExistence type="predicted"/>
<protein>
    <submittedName>
        <fullName evidence="5">Peptidoglycan DD-metalloendopeptidase family protein</fullName>
    </submittedName>
</protein>
<name>A0A844Y3S1_9SPHN</name>
<evidence type="ECO:0000256" key="2">
    <source>
        <dbReference type="SAM" id="MobiDB-lite"/>
    </source>
</evidence>
<accession>A0A844Y3S1</accession>
<keyword evidence="6" id="KW-1185">Reference proteome</keyword>
<evidence type="ECO:0000313" key="6">
    <source>
        <dbReference type="Proteomes" id="UP000444185"/>
    </source>
</evidence>
<dbReference type="Proteomes" id="UP000444185">
    <property type="component" value="Unassembled WGS sequence"/>
</dbReference>
<feature type="compositionally biased region" description="Low complexity" evidence="2">
    <location>
        <begin position="271"/>
        <end position="282"/>
    </location>
</feature>
<dbReference type="RefSeq" id="WP_160608648.1">
    <property type="nucleotide sequence ID" value="NZ_WTYF01000004.1"/>
</dbReference>
<evidence type="ECO:0000259" key="4">
    <source>
        <dbReference type="Pfam" id="PF01551"/>
    </source>
</evidence>
<evidence type="ECO:0000256" key="1">
    <source>
        <dbReference type="SAM" id="Coils"/>
    </source>
</evidence>
<keyword evidence="1" id="KW-0175">Coiled coil</keyword>
<dbReference type="PANTHER" id="PTHR21666:SF270">
    <property type="entry name" value="MUREIN HYDROLASE ACTIVATOR ENVC"/>
    <property type="match status" value="1"/>
</dbReference>
<dbReference type="PANTHER" id="PTHR21666">
    <property type="entry name" value="PEPTIDASE-RELATED"/>
    <property type="match status" value="1"/>
</dbReference>
<dbReference type="OrthoDB" id="9809144at2"/>
<keyword evidence="3" id="KW-0732">Signal</keyword>
<dbReference type="AlphaFoldDB" id="A0A844Y3S1"/>
<dbReference type="Gene3D" id="2.70.70.10">
    <property type="entry name" value="Glucose Permease (Domain IIA)"/>
    <property type="match status" value="1"/>
</dbReference>